<evidence type="ECO:0000313" key="3">
    <source>
        <dbReference type="Proteomes" id="UP000016568"/>
    </source>
</evidence>
<evidence type="ECO:0000313" key="2">
    <source>
        <dbReference type="EMBL" id="GAD50901.1"/>
    </source>
</evidence>
<dbReference type="EMBL" id="BASZ01000012">
    <property type="protein sequence ID" value="GAD50901.1"/>
    <property type="molecule type" value="Genomic_DNA"/>
</dbReference>
<feature type="transmembrane region" description="Helical" evidence="1">
    <location>
        <begin position="31"/>
        <end position="54"/>
    </location>
</feature>
<gene>
    <name evidence="2" type="ORF">NT2_12_01590</name>
</gene>
<dbReference type="KEGG" id="ntd:EGO55_10375"/>
<dbReference type="RefSeq" id="WP_021691719.1">
    <property type="nucleotide sequence ID" value="NZ_BASZ01000012.1"/>
</dbReference>
<keyword evidence="1" id="KW-1133">Transmembrane helix</keyword>
<sequence>MIGLALYIVLSALVAFWLRHKLPIFQRANDWNWQAWVLLDIIAAFLIFWPLYLVGVIDDRPRNGLTVSGYCGRNALMGKRWARIASAVIDRLFLILTSQRDHCVKAYTRWSDPLGAK</sequence>
<protein>
    <submittedName>
        <fullName evidence="2">Uncharacterized protein</fullName>
    </submittedName>
</protein>
<organism evidence="2 3">
    <name type="scientific">Caenibius tardaugens NBRC 16725</name>
    <dbReference type="NCBI Taxonomy" id="1219035"/>
    <lineage>
        <taxon>Bacteria</taxon>
        <taxon>Pseudomonadati</taxon>
        <taxon>Pseudomonadota</taxon>
        <taxon>Alphaproteobacteria</taxon>
        <taxon>Sphingomonadales</taxon>
        <taxon>Erythrobacteraceae</taxon>
        <taxon>Caenibius</taxon>
    </lineage>
</organism>
<comment type="caution">
    <text evidence="2">The sequence shown here is derived from an EMBL/GenBank/DDBJ whole genome shotgun (WGS) entry which is preliminary data.</text>
</comment>
<keyword evidence="1" id="KW-0472">Membrane</keyword>
<name>U2YBM7_9SPHN</name>
<proteinExistence type="predicted"/>
<evidence type="ECO:0000256" key="1">
    <source>
        <dbReference type="SAM" id="Phobius"/>
    </source>
</evidence>
<reference evidence="2 3" key="1">
    <citation type="submission" date="2013-09" db="EMBL/GenBank/DDBJ databases">
        <title>Whole genome shotgun sequence of Novosphingobium tardaugens NBRC 16725.</title>
        <authorList>
            <person name="Isaki S."/>
            <person name="Hosoyama A."/>
            <person name="Tsuchikane K."/>
            <person name="Katsumata H."/>
            <person name="Ando Y."/>
            <person name="Yamazaki S."/>
            <person name="Fujita N."/>
        </authorList>
    </citation>
    <scope>NUCLEOTIDE SEQUENCE [LARGE SCALE GENOMIC DNA]</scope>
    <source>
        <strain evidence="2 3">NBRC 16725</strain>
    </source>
</reference>
<keyword evidence="3" id="KW-1185">Reference proteome</keyword>
<dbReference type="Proteomes" id="UP000016568">
    <property type="component" value="Unassembled WGS sequence"/>
</dbReference>
<dbReference type="OrthoDB" id="7573813at2"/>
<accession>U2YBM7</accession>
<keyword evidence="1" id="KW-0812">Transmembrane</keyword>
<dbReference type="AlphaFoldDB" id="U2YBM7"/>